<evidence type="ECO:0000259" key="1">
    <source>
        <dbReference type="PROSITE" id="PS51819"/>
    </source>
</evidence>
<feature type="domain" description="VOC" evidence="1">
    <location>
        <begin position="4"/>
        <end position="127"/>
    </location>
</feature>
<dbReference type="KEGG" id="muc:MuYL_0441"/>
<dbReference type="PANTHER" id="PTHR34109:SF1">
    <property type="entry name" value="VOC DOMAIN-CONTAINING PROTEIN"/>
    <property type="match status" value="1"/>
</dbReference>
<name>A0A223NRL5_9SPHI</name>
<dbReference type="AlphaFoldDB" id="A0A223NRL5"/>
<keyword evidence="3" id="KW-1185">Reference proteome</keyword>
<dbReference type="EMBL" id="CP022743">
    <property type="protein sequence ID" value="ASU32344.1"/>
    <property type="molecule type" value="Genomic_DNA"/>
</dbReference>
<sequence>METKTAFVPQLIIPKGVTDIGFYARAFNAVELWCLKNDDGSVHVAAFAVDGALFHLHEQMRPGAFSPGTHNGTTVTLGLMVDDVRAVVSKALEAGAAITSPVQDYDYGYRQCEFTDPFGHQWLIEKILDPDILTKGNYGK</sequence>
<evidence type="ECO:0000313" key="2">
    <source>
        <dbReference type="EMBL" id="ASU32344.1"/>
    </source>
</evidence>
<dbReference type="Proteomes" id="UP000215002">
    <property type="component" value="Chromosome"/>
</dbReference>
<dbReference type="SUPFAM" id="SSF54593">
    <property type="entry name" value="Glyoxalase/Bleomycin resistance protein/Dihydroxybiphenyl dioxygenase"/>
    <property type="match status" value="1"/>
</dbReference>
<evidence type="ECO:0000313" key="3">
    <source>
        <dbReference type="Proteomes" id="UP000215002"/>
    </source>
</evidence>
<proteinExistence type="predicted"/>
<dbReference type="OrthoDB" id="9795306at2"/>
<dbReference type="RefSeq" id="WP_094568950.1">
    <property type="nucleotide sequence ID" value="NZ_CP022743.1"/>
</dbReference>
<organism evidence="2 3">
    <name type="scientific">Mucilaginibacter xinganensis</name>
    <dbReference type="NCBI Taxonomy" id="1234841"/>
    <lineage>
        <taxon>Bacteria</taxon>
        <taxon>Pseudomonadati</taxon>
        <taxon>Bacteroidota</taxon>
        <taxon>Sphingobacteriia</taxon>
        <taxon>Sphingobacteriales</taxon>
        <taxon>Sphingobacteriaceae</taxon>
        <taxon>Mucilaginibacter</taxon>
    </lineage>
</organism>
<dbReference type="Gene3D" id="3.10.180.10">
    <property type="entry name" value="2,3-Dihydroxybiphenyl 1,2-Dioxygenase, domain 1"/>
    <property type="match status" value="1"/>
</dbReference>
<dbReference type="InterPro" id="IPR004360">
    <property type="entry name" value="Glyas_Fos-R_dOase_dom"/>
</dbReference>
<protein>
    <submittedName>
        <fullName evidence="2">Bleomycin resistance protein</fullName>
    </submittedName>
</protein>
<dbReference type="PROSITE" id="PS51819">
    <property type="entry name" value="VOC"/>
    <property type="match status" value="1"/>
</dbReference>
<reference evidence="2 3" key="1">
    <citation type="submission" date="2017-08" db="EMBL/GenBank/DDBJ databases">
        <title>Complete genome sequence of Mucilaginibacter sp. strain BJC16-A31.</title>
        <authorList>
            <consortium name="Henan University of Science and Technology"/>
            <person name="You X."/>
        </authorList>
    </citation>
    <scope>NUCLEOTIDE SEQUENCE [LARGE SCALE GENOMIC DNA]</scope>
    <source>
        <strain evidence="2 3">BJC16-A31</strain>
    </source>
</reference>
<dbReference type="InterPro" id="IPR037523">
    <property type="entry name" value="VOC_core"/>
</dbReference>
<gene>
    <name evidence="2" type="ORF">MuYL_0441</name>
</gene>
<accession>A0A223NRL5</accession>
<dbReference type="InterPro" id="IPR029068">
    <property type="entry name" value="Glyas_Bleomycin-R_OHBP_Dase"/>
</dbReference>
<dbReference type="PANTHER" id="PTHR34109">
    <property type="entry name" value="BNAUNNG04460D PROTEIN-RELATED"/>
    <property type="match status" value="1"/>
</dbReference>
<dbReference type="Pfam" id="PF00903">
    <property type="entry name" value="Glyoxalase"/>
    <property type="match status" value="1"/>
</dbReference>